<dbReference type="InterPro" id="IPR015955">
    <property type="entry name" value="Lactate_DH/Glyco_Ohase_4_C"/>
</dbReference>
<feature type="binding site" evidence="8">
    <location>
        <position position="95"/>
    </location>
    <ligand>
        <name>substrate</name>
    </ligand>
</feature>
<feature type="site" description="Increases basicity of active site Tyr" evidence="10">
    <location>
        <position position="111"/>
    </location>
</feature>
<dbReference type="Gene3D" id="3.90.110.10">
    <property type="entry name" value="Lactate dehydrogenase/glycoside hydrolase, family 4, C-terminal"/>
    <property type="match status" value="1"/>
</dbReference>
<dbReference type="PANTHER" id="PTHR32092">
    <property type="entry name" value="6-PHOSPHO-BETA-GLUCOSIDASE-RELATED"/>
    <property type="match status" value="1"/>
</dbReference>
<dbReference type="GO" id="GO:0046872">
    <property type="term" value="F:metal ion binding"/>
    <property type="evidence" value="ECO:0007669"/>
    <property type="project" value="UniProtKB-KW"/>
</dbReference>
<dbReference type="PRINTS" id="PR00732">
    <property type="entry name" value="GLHYDRLASE4"/>
</dbReference>
<dbReference type="Pfam" id="PF02056">
    <property type="entry name" value="Glyco_hydro_4"/>
    <property type="match status" value="1"/>
</dbReference>
<dbReference type="InterPro" id="IPR001088">
    <property type="entry name" value="Glyco_hydro_4"/>
</dbReference>
<feature type="binding site" evidence="9">
    <location>
        <position position="202"/>
    </location>
    <ligand>
        <name>Mn(2+)</name>
        <dbReference type="ChEBI" id="CHEBI:29035"/>
    </ligand>
</feature>
<keyword evidence="9" id="KW-0533">Nickel</keyword>
<sequence length="442" mass="51286">MNRKKQNVTIVGAGSTRTPALIGSLINFKERFPLRKLTLFDISKDRMELQKDYIRLMMEKYYPEAELIFTDDEDQAYIDVDYVFVQMRVGNFEMRSLDEKIPLKYGLVGQETCGPGGFAYGMRSIAPMVHMVKKIREYSKDAWILNYTNPAAIVAVALDKVFPDDKRILNICDQPYSMLKSFSKILDVEQHDIEPGYFGLNHFGWFTKLYHRPTNEDLMPKLKEYLMKHEFKPYNAEQREASWLETYKNVNKMLSFFPEYLPNTYLQYYFFPDEIAKESNPSFTRADEAKEGREKKVLDICKKAKEQNSLEGLPFLVGEVHGNMMVEVAESIAYDLRKVFIVIVRNEGIITNLPEDAMVECAGELTKDGAVGYPIGKVDTFYEGLLVNQYAYEKLTVESLFESNYQKALQALTLNRTVINPVKAKMVLDDLMEANKEYWYLR</sequence>
<evidence type="ECO:0000256" key="4">
    <source>
        <dbReference type="ARBA" id="ARBA00023027"/>
    </source>
</evidence>
<dbReference type="Proteomes" id="UP000198828">
    <property type="component" value="Unassembled WGS sequence"/>
</dbReference>
<dbReference type="PANTHER" id="PTHR32092:SF14">
    <property type="entry name" value="MALTOSE-6'-PHOSPHATE GLUCOSIDASE"/>
    <property type="match status" value="1"/>
</dbReference>
<dbReference type="GO" id="GO:0005975">
    <property type="term" value="P:carbohydrate metabolic process"/>
    <property type="evidence" value="ECO:0007669"/>
    <property type="project" value="InterPro"/>
</dbReference>
<dbReference type="EMBL" id="FNNG01000001">
    <property type="protein sequence ID" value="SDW01235.1"/>
    <property type="molecule type" value="Genomic_DNA"/>
</dbReference>
<dbReference type="Pfam" id="PF11975">
    <property type="entry name" value="Glyco_hydro_4C"/>
    <property type="match status" value="1"/>
</dbReference>
<proteinExistence type="inferred from homology"/>
<dbReference type="SUPFAM" id="SSF51735">
    <property type="entry name" value="NAD(P)-binding Rossmann-fold domains"/>
    <property type="match status" value="1"/>
</dbReference>
<dbReference type="AlphaFoldDB" id="A0A1H2Q265"/>
<dbReference type="GO" id="GO:0004553">
    <property type="term" value="F:hydrolase activity, hydrolyzing O-glycosyl compounds"/>
    <property type="evidence" value="ECO:0007669"/>
    <property type="project" value="InterPro"/>
</dbReference>
<accession>A0A1H2Q265</accession>
<dbReference type="SUPFAM" id="SSF56327">
    <property type="entry name" value="LDH C-terminal domain-like"/>
    <property type="match status" value="1"/>
</dbReference>
<dbReference type="InterPro" id="IPR036291">
    <property type="entry name" value="NAD(P)-bd_dom_sf"/>
</dbReference>
<evidence type="ECO:0000256" key="1">
    <source>
        <dbReference type="ARBA" id="ARBA00010141"/>
    </source>
</evidence>
<comment type="similarity">
    <text evidence="1 11">Belongs to the glycosyl hydrolase 4 family.</text>
</comment>
<evidence type="ECO:0000313" key="13">
    <source>
        <dbReference type="EMBL" id="SDW01235.1"/>
    </source>
</evidence>
<evidence type="ECO:0000256" key="9">
    <source>
        <dbReference type="PIRSR" id="PIRSR601088-3"/>
    </source>
</evidence>
<dbReference type="OrthoDB" id="9808275at2"/>
<dbReference type="Gene3D" id="3.40.50.720">
    <property type="entry name" value="NAD(P)-binding Rossmann-like Domain"/>
    <property type="match status" value="1"/>
</dbReference>
<evidence type="ECO:0000256" key="3">
    <source>
        <dbReference type="ARBA" id="ARBA00022801"/>
    </source>
</evidence>
<evidence type="ECO:0000256" key="7">
    <source>
        <dbReference type="PIRSR" id="PIRSR601088-1"/>
    </source>
</evidence>
<gene>
    <name evidence="13" type="ORF">SAMN05660923_00032</name>
</gene>
<evidence type="ECO:0000256" key="6">
    <source>
        <dbReference type="ARBA" id="ARBA00023295"/>
    </source>
</evidence>
<feature type="active site" description="Proton acceptor" evidence="7">
    <location>
        <position position="265"/>
    </location>
</feature>
<keyword evidence="14" id="KW-1185">Reference proteome</keyword>
<feature type="active site" description="Proton donor" evidence="7">
    <location>
        <position position="173"/>
    </location>
</feature>
<feature type="domain" description="Glycosyl hydrolase family 4 C-terminal" evidence="12">
    <location>
        <begin position="197"/>
        <end position="418"/>
    </location>
</feature>
<evidence type="ECO:0000259" key="12">
    <source>
        <dbReference type="Pfam" id="PF11975"/>
    </source>
</evidence>
<feature type="binding site" evidence="9">
    <location>
        <position position="172"/>
    </location>
    <ligand>
        <name>Mn(2+)</name>
        <dbReference type="ChEBI" id="CHEBI:29035"/>
    </ligand>
</feature>
<keyword evidence="9" id="KW-0408">Iron</keyword>
<dbReference type="GO" id="GO:0016616">
    <property type="term" value="F:oxidoreductase activity, acting on the CH-OH group of donors, NAD or NADP as acceptor"/>
    <property type="evidence" value="ECO:0007669"/>
    <property type="project" value="InterPro"/>
</dbReference>
<keyword evidence="3 11" id="KW-0378">Hydrolase</keyword>
<evidence type="ECO:0000256" key="8">
    <source>
        <dbReference type="PIRSR" id="PIRSR601088-2"/>
    </source>
</evidence>
<evidence type="ECO:0000256" key="10">
    <source>
        <dbReference type="PIRSR" id="PIRSR601088-4"/>
    </source>
</evidence>
<feature type="binding site" evidence="8">
    <location>
        <position position="285"/>
    </location>
    <ligand>
        <name>substrate</name>
    </ligand>
</feature>
<feature type="binding site" evidence="8">
    <location>
        <position position="149"/>
    </location>
    <ligand>
        <name>substrate</name>
    </ligand>
</feature>
<reference evidence="13 14" key="1">
    <citation type="submission" date="2016-10" db="EMBL/GenBank/DDBJ databases">
        <authorList>
            <person name="de Groot N.N."/>
        </authorList>
    </citation>
    <scope>NUCLEOTIDE SEQUENCE [LARGE SCALE GENOMIC DNA]</scope>
    <source>
        <strain evidence="13 14">DSM 23310</strain>
    </source>
</reference>
<keyword evidence="5 9" id="KW-0464">Manganese</keyword>
<evidence type="ECO:0000256" key="2">
    <source>
        <dbReference type="ARBA" id="ARBA00022723"/>
    </source>
</evidence>
<keyword evidence="4 11" id="KW-0520">NAD</keyword>
<comment type="cofactor">
    <cofactor evidence="11">
        <name>NAD(+)</name>
        <dbReference type="ChEBI" id="CHEBI:57540"/>
    </cofactor>
    <text evidence="11">Binds 1 NAD(+) per subunit.</text>
</comment>
<evidence type="ECO:0000256" key="11">
    <source>
        <dbReference type="RuleBase" id="RU361152"/>
    </source>
</evidence>
<keyword evidence="6 11" id="KW-0326">Glycosidase</keyword>
<dbReference type="InterPro" id="IPR022616">
    <property type="entry name" value="Glyco_hydro_4_C"/>
</dbReference>
<keyword evidence="9" id="KW-0170">Cobalt</keyword>
<keyword evidence="2 9" id="KW-0479">Metal-binding</keyword>
<evidence type="ECO:0000256" key="5">
    <source>
        <dbReference type="ARBA" id="ARBA00023211"/>
    </source>
</evidence>
<evidence type="ECO:0000313" key="14">
    <source>
        <dbReference type="Proteomes" id="UP000198828"/>
    </source>
</evidence>
<organism evidence="13 14">
    <name type="scientific">Tepidimicrobium xylanilyticum</name>
    <dbReference type="NCBI Taxonomy" id="1123352"/>
    <lineage>
        <taxon>Bacteria</taxon>
        <taxon>Bacillati</taxon>
        <taxon>Bacillota</taxon>
        <taxon>Tissierellia</taxon>
        <taxon>Tissierellales</taxon>
        <taxon>Tepidimicrobiaceae</taxon>
        <taxon>Tepidimicrobium</taxon>
    </lineage>
</organism>
<dbReference type="RefSeq" id="WP_093749656.1">
    <property type="nucleotide sequence ID" value="NZ_BSYN01000001.1"/>
</dbReference>
<protein>
    <submittedName>
        <fullName evidence="13">Maltose-6'-phosphate glucosidase</fullName>
    </submittedName>
</protein>
<name>A0A1H2Q265_9FIRM</name>